<evidence type="ECO:0000313" key="1">
    <source>
        <dbReference type="EMBL" id="CAG8595826.1"/>
    </source>
</evidence>
<proteinExistence type="predicted"/>
<reference evidence="1" key="1">
    <citation type="submission" date="2021-06" db="EMBL/GenBank/DDBJ databases">
        <authorList>
            <person name="Kallberg Y."/>
            <person name="Tangrot J."/>
            <person name="Rosling A."/>
        </authorList>
    </citation>
    <scope>NUCLEOTIDE SEQUENCE</scope>
    <source>
        <strain evidence="1">AZ414A</strain>
    </source>
</reference>
<organism evidence="1 2">
    <name type="scientific">Diversispora eburnea</name>
    <dbReference type="NCBI Taxonomy" id="1213867"/>
    <lineage>
        <taxon>Eukaryota</taxon>
        <taxon>Fungi</taxon>
        <taxon>Fungi incertae sedis</taxon>
        <taxon>Mucoromycota</taxon>
        <taxon>Glomeromycotina</taxon>
        <taxon>Glomeromycetes</taxon>
        <taxon>Diversisporales</taxon>
        <taxon>Diversisporaceae</taxon>
        <taxon>Diversispora</taxon>
    </lineage>
</organism>
<dbReference type="EMBL" id="CAJVPK010001698">
    <property type="protein sequence ID" value="CAG8595826.1"/>
    <property type="molecule type" value="Genomic_DNA"/>
</dbReference>
<gene>
    <name evidence="1" type="ORF">DEBURN_LOCUS9281</name>
</gene>
<comment type="caution">
    <text evidence="1">The sequence shown here is derived from an EMBL/GenBank/DDBJ whole genome shotgun (WGS) entry which is preliminary data.</text>
</comment>
<dbReference type="AlphaFoldDB" id="A0A9N9GC18"/>
<sequence length="67" mass="7814">MREKTAKSRKRKSNVSRLSYLSKIPRLASLSPTLDTEDKAQNENQTWDSRHRIFGMLNLDSTSRFSK</sequence>
<evidence type="ECO:0000313" key="2">
    <source>
        <dbReference type="Proteomes" id="UP000789706"/>
    </source>
</evidence>
<name>A0A9N9GC18_9GLOM</name>
<keyword evidence="2" id="KW-1185">Reference proteome</keyword>
<accession>A0A9N9GC18</accession>
<protein>
    <submittedName>
        <fullName evidence="1">11222_t:CDS:1</fullName>
    </submittedName>
</protein>
<dbReference type="Proteomes" id="UP000789706">
    <property type="component" value="Unassembled WGS sequence"/>
</dbReference>